<comment type="caution">
    <text evidence="3">The sequence shown here is derived from an EMBL/GenBank/DDBJ whole genome shotgun (WGS) entry which is preliminary data.</text>
</comment>
<feature type="region of interest" description="Disordered" evidence="1">
    <location>
        <begin position="1"/>
        <end position="26"/>
    </location>
</feature>
<name>A0A5J5IHB7_9BACT</name>
<evidence type="ECO:0000256" key="1">
    <source>
        <dbReference type="SAM" id="MobiDB-lite"/>
    </source>
</evidence>
<dbReference type="PANTHER" id="PTHR43283">
    <property type="entry name" value="BETA-LACTAMASE-RELATED"/>
    <property type="match status" value="1"/>
</dbReference>
<dbReference type="EMBL" id="VYQF01000006">
    <property type="protein sequence ID" value="KAA9037132.1"/>
    <property type="molecule type" value="Genomic_DNA"/>
</dbReference>
<dbReference type="RefSeq" id="WP_150416030.1">
    <property type="nucleotide sequence ID" value="NZ_VYQF01000006.1"/>
</dbReference>
<sequence>MQEHKLHSPKNRKILKHTQVSGDSSFSPVRLDRMHSAMQRYIYSGWASGIVTLVHHRGHEHVDAIGTMAFNSDVPMQRDTIFRLASMTKPITAVATMMLVEECRLRLDDPVDEWLPELKDRKVLRTIDSQLDDTIPSNRPITLRDLLTFRSGYGEVAFTSPTCPLQKAMTEARLPLTEWIFPGTPDEFMKRLGNLPLASQPGERWLYHMSAEILGVLISRVSGQSLGQFLCERIFEPLGMKDTGFFVPEAKIDRLPTCYGTDLFTKELVVLDEARGGQVAQPPLFEAGAGGLVSTVDDMAAFGLMMVHKGTYNGERILSRPSIELMTMDHLTAEQKAASPFFENFWDTRGWGLGLGVTTKNTDLGEVTGRFGWDGAFGTSWYVDPKEQLVGVLMIQRRPDFLKLPAITHDFWASAYQLIDN</sequence>
<reference evidence="3 4" key="1">
    <citation type="submission" date="2019-09" db="EMBL/GenBank/DDBJ databases">
        <title>Draft genome sequence of Ginsengibacter sp. BR5-29.</title>
        <authorList>
            <person name="Im W.-T."/>
        </authorList>
    </citation>
    <scope>NUCLEOTIDE SEQUENCE [LARGE SCALE GENOMIC DNA]</scope>
    <source>
        <strain evidence="3 4">BR5-29</strain>
    </source>
</reference>
<dbReference type="InterPro" id="IPR050789">
    <property type="entry name" value="Diverse_Enzym_Activities"/>
</dbReference>
<gene>
    <name evidence="3" type="ORF">FW778_17030</name>
</gene>
<organism evidence="3 4">
    <name type="scientific">Ginsengibacter hankyongi</name>
    <dbReference type="NCBI Taxonomy" id="2607284"/>
    <lineage>
        <taxon>Bacteria</taxon>
        <taxon>Pseudomonadati</taxon>
        <taxon>Bacteroidota</taxon>
        <taxon>Chitinophagia</taxon>
        <taxon>Chitinophagales</taxon>
        <taxon>Chitinophagaceae</taxon>
        <taxon>Ginsengibacter</taxon>
    </lineage>
</organism>
<dbReference type="PANTHER" id="PTHR43283:SF3">
    <property type="entry name" value="BETA-LACTAMASE FAMILY PROTEIN (AFU_ORTHOLOGUE AFUA_5G07500)"/>
    <property type="match status" value="1"/>
</dbReference>
<protein>
    <submittedName>
        <fullName evidence="3">Beta-lactamase family protein</fullName>
    </submittedName>
</protein>
<proteinExistence type="predicted"/>
<accession>A0A5J5IHB7</accession>
<dbReference type="Gene3D" id="3.40.710.10">
    <property type="entry name" value="DD-peptidase/beta-lactamase superfamily"/>
    <property type="match status" value="1"/>
</dbReference>
<dbReference type="InterPro" id="IPR001466">
    <property type="entry name" value="Beta-lactam-related"/>
</dbReference>
<dbReference type="Proteomes" id="UP000326903">
    <property type="component" value="Unassembled WGS sequence"/>
</dbReference>
<dbReference type="SUPFAM" id="SSF56601">
    <property type="entry name" value="beta-lactamase/transpeptidase-like"/>
    <property type="match status" value="1"/>
</dbReference>
<dbReference type="AlphaFoldDB" id="A0A5J5IHB7"/>
<evidence type="ECO:0000313" key="3">
    <source>
        <dbReference type="EMBL" id="KAA9037132.1"/>
    </source>
</evidence>
<evidence type="ECO:0000259" key="2">
    <source>
        <dbReference type="Pfam" id="PF00144"/>
    </source>
</evidence>
<keyword evidence="4" id="KW-1185">Reference proteome</keyword>
<dbReference type="Pfam" id="PF00144">
    <property type="entry name" value="Beta-lactamase"/>
    <property type="match status" value="1"/>
</dbReference>
<evidence type="ECO:0000313" key="4">
    <source>
        <dbReference type="Proteomes" id="UP000326903"/>
    </source>
</evidence>
<feature type="domain" description="Beta-lactamase-related" evidence="2">
    <location>
        <begin position="40"/>
        <end position="399"/>
    </location>
</feature>
<dbReference type="InterPro" id="IPR012338">
    <property type="entry name" value="Beta-lactam/transpept-like"/>
</dbReference>
<feature type="compositionally biased region" description="Basic residues" evidence="1">
    <location>
        <begin position="7"/>
        <end position="16"/>
    </location>
</feature>